<sequence length="55" mass="6137">MPNFCADIAQADTTAFSVALERVNERVNERLYCDAAFSRTAERVSGWRASLTLPD</sequence>
<gene>
    <name evidence="1" type="ORF">BSU04_04625</name>
</gene>
<proteinExistence type="predicted"/>
<evidence type="ECO:0000313" key="1">
    <source>
        <dbReference type="EMBL" id="OXC79825.1"/>
    </source>
</evidence>
<name>A0A226X8L1_CABSO</name>
<organism evidence="1 2">
    <name type="scientific">Caballeronia sordidicola</name>
    <name type="common">Burkholderia sordidicola</name>
    <dbReference type="NCBI Taxonomy" id="196367"/>
    <lineage>
        <taxon>Bacteria</taxon>
        <taxon>Pseudomonadati</taxon>
        <taxon>Pseudomonadota</taxon>
        <taxon>Betaproteobacteria</taxon>
        <taxon>Burkholderiales</taxon>
        <taxon>Burkholderiaceae</taxon>
        <taxon>Caballeronia</taxon>
    </lineage>
</organism>
<accession>A0A226X8L1</accession>
<dbReference type="Proteomes" id="UP000214720">
    <property type="component" value="Unassembled WGS sequence"/>
</dbReference>
<reference evidence="2" key="1">
    <citation type="submission" date="2017-01" db="EMBL/GenBank/DDBJ databases">
        <title>Genome Analysis of Deinococcus marmoris KOPRI26562.</title>
        <authorList>
            <person name="Kim J.H."/>
            <person name="Oh H.-M."/>
        </authorList>
    </citation>
    <scope>NUCLEOTIDE SEQUENCE [LARGE SCALE GENOMIC DNA]</scope>
    <source>
        <strain evidence="2">PAMC 26633</strain>
    </source>
</reference>
<comment type="caution">
    <text evidence="1">The sequence shown here is derived from an EMBL/GenBank/DDBJ whole genome shotgun (WGS) entry which is preliminary data.</text>
</comment>
<dbReference type="AlphaFoldDB" id="A0A226X8L1"/>
<protein>
    <submittedName>
        <fullName evidence="1">Uncharacterized protein</fullName>
    </submittedName>
</protein>
<evidence type="ECO:0000313" key="2">
    <source>
        <dbReference type="Proteomes" id="UP000214720"/>
    </source>
</evidence>
<dbReference type="EMBL" id="MTHB01000029">
    <property type="protein sequence ID" value="OXC79825.1"/>
    <property type="molecule type" value="Genomic_DNA"/>
</dbReference>